<dbReference type="Proteomes" id="UP001200430">
    <property type="component" value="Unassembled WGS sequence"/>
</dbReference>
<keyword evidence="1" id="KW-0547">Nucleotide-binding</keyword>
<keyword evidence="2" id="KW-0378">Hydrolase</keyword>
<accession>A0ABS9EPW4</accession>
<evidence type="ECO:0000313" key="6">
    <source>
        <dbReference type="Proteomes" id="UP001200430"/>
    </source>
</evidence>
<dbReference type="PANTHER" id="PTHR43309">
    <property type="entry name" value="5-OXOPROLINASE SUBUNIT C"/>
    <property type="match status" value="1"/>
</dbReference>
<reference evidence="5 6" key="1">
    <citation type="submission" date="2022-01" db="EMBL/GenBank/DDBJ databases">
        <title>Dethiosulfovibrio faecalis sp. nov., a novel proteolytic, non-sulfur-reducing bacterium isolated from a marine aquaculture solid waste bioreactor.</title>
        <authorList>
            <person name="Grabowski S."/>
            <person name="Apolinario E."/>
            <person name="Schneider N."/>
            <person name="Marshall C.W."/>
            <person name="Sowers K.R."/>
        </authorList>
    </citation>
    <scope>NUCLEOTIDE SEQUENCE [LARGE SCALE GENOMIC DNA]</scope>
    <source>
        <strain evidence="5 6">DSM 12537</strain>
    </source>
</reference>
<evidence type="ECO:0000256" key="3">
    <source>
        <dbReference type="ARBA" id="ARBA00022840"/>
    </source>
</evidence>
<name>A0ABS9EPW4_9BACT</name>
<dbReference type="InterPro" id="IPR052708">
    <property type="entry name" value="PxpC"/>
</dbReference>
<keyword evidence="3" id="KW-0067">ATP-binding</keyword>
<dbReference type="InterPro" id="IPR029000">
    <property type="entry name" value="Cyclophilin-like_dom_sf"/>
</dbReference>
<organism evidence="5 6">
    <name type="scientific">Dethiosulfovibrio marinus</name>
    <dbReference type="NCBI Taxonomy" id="133532"/>
    <lineage>
        <taxon>Bacteria</taxon>
        <taxon>Thermotogati</taxon>
        <taxon>Synergistota</taxon>
        <taxon>Synergistia</taxon>
        <taxon>Synergistales</taxon>
        <taxon>Dethiosulfovibrionaceae</taxon>
        <taxon>Dethiosulfovibrio</taxon>
    </lineage>
</organism>
<comment type="caution">
    <text evidence="5">The sequence shown here is derived from an EMBL/GenBank/DDBJ whole genome shotgun (WGS) entry which is preliminary data.</text>
</comment>
<dbReference type="SUPFAM" id="SSF50891">
    <property type="entry name" value="Cyclophilin-like"/>
    <property type="match status" value="1"/>
</dbReference>
<evidence type="ECO:0000259" key="4">
    <source>
        <dbReference type="SMART" id="SM00797"/>
    </source>
</evidence>
<evidence type="ECO:0000256" key="2">
    <source>
        <dbReference type="ARBA" id="ARBA00022801"/>
    </source>
</evidence>
<dbReference type="InterPro" id="IPR003778">
    <property type="entry name" value="CT_A_B"/>
</dbReference>
<gene>
    <name evidence="5" type="ORF">L2W38_06910</name>
</gene>
<evidence type="ECO:0000256" key="1">
    <source>
        <dbReference type="ARBA" id="ARBA00022741"/>
    </source>
</evidence>
<dbReference type="Gene3D" id="2.40.100.10">
    <property type="entry name" value="Cyclophilin-like"/>
    <property type="match status" value="1"/>
</dbReference>
<feature type="domain" description="Carboxyltransferase" evidence="4">
    <location>
        <begin position="24"/>
        <end position="308"/>
    </location>
</feature>
<protein>
    <submittedName>
        <fullName evidence="5">Biotin-dependent carboxyltransferase family protein</fullName>
    </submittedName>
</protein>
<dbReference type="EMBL" id="JAKGUD010000006">
    <property type="protein sequence ID" value="MCF4142541.1"/>
    <property type="molecule type" value="Genomic_DNA"/>
</dbReference>
<dbReference type="NCBIfam" id="TIGR00724">
    <property type="entry name" value="urea_amlyse_rel"/>
    <property type="match status" value="1"/>
</dbReference>
<keyword evidence="6" id="KW-1185">Reference proteome</keyword>
<dbReference type="RefSeq" id="WP_236099266.1">
    <property type="nucleotide sequence ID" value="NZ_JAKGUD010000006.1"/>
</dbReference>
<sequence length="354" mass="37855">MKLLVRSPGILTTVQDLGRWGHQAIGMPVAGAMDPMALRRGNIMVHNDPGAAALEITVVGPKLAVQGSGIVALAGGDLGMMVNGTHVQPWTTVAVKDGDVVSFSGMKDGLCRGYLCVAGGIDIPPLMGSRSTYLRGKIGGLQGRALKAGDELETGSPYILGKRCIGFVCPEDLRPDYSPSRRMDVVPGPQDDLFTDEGIKTFLSEEYVVSAAADRMGYRMEGPTIEHVDGADIVSDAICLGAVQVPGHGQPIVMMADRQTTGGYTKIAVLTANSVARLAQRLPGQPVRFSAMSQDQAIIEAREERGRLESLRLALEGWIADPARDEKELVEPATEGQCRITVDGETYEVQWEKI</sequence>
<dbReference type="PANTHER" id="PTHR43309:SF5">
    <property type="entry name" value="5-OXOPROLINASE SUBUNIT C"/>
    <property type="match status" value="1"/>
</dbReference>
<evidence type="ECO:0000313" key="5">
    <source>
        <dbReference type="EMBL" id="MCF4142541.1"/>
    </source>
</evidence>
<dbReference type="Pfam" id="PF02626">
    <property type="entry name" value="CT_A_B"/>
    <property type="match status" value="1"/>
</dbReference>
<dbReference type="SMART" id="SM00797">
    <property type="entry name" value="AHS2"/>
    <property type="match status" value="1"/>
</dbReference>
<proteinExistence type="predicted"/>